<reference evidence="3 4" key="1">
    <citation type="submission" date="2019-03" db="EMBL/GenBank/DDBJ databases">
        <title>Paracraurococcus aquatilis NE82 genome sequence.</title>
        <authorList>
            <person name="Zhao Y."/>
            <person name="Du Z."/>
        </authorList>
    </citation>
    <scope>NUCLEOTIDE SEQUENCE [LARGE SCALE GENOMIC DNA]</scope>
    <source>
        <strain evidence="3 4">NE82</strain>
    </source>
</reference>
<comment type="caution">
    <text evidence="3">The sequence shown here is derived from an EMBL/GenBank/DDBJ whole genome shotgun (WGS) entry which is preliminary data.</text>
</comment>
<evidence type="ECO:0000313" key="4">
    <source>
        <dbReference type="Proteomes" id="UP000295023"/>
    </source>
</evidence>
<dbReference type="EMBL" id="SKBM01000022">
    <property type="protein sequence ID" value="TCZ56589.1"/>
    <property type="molecule type" value="Genomic_DNA"/>
</dbReference>
<protein>
    <submittedName>
        <fullName evidence="3">Glycosyltransferase</fullName>
    </submittedName>
</protein>
<proteinExistence type="predicted"/>
<keyword evidence="3" id="KW-0808">Transferase</keyword>
<dbReference type="SUPFAM" id="SSF53756">
    <property type="entry name" value="UDP-Glycosyltransferase/glycogen phosphorylase"/>
    <property type="match status" value="1"/>
</dbReference>
<evidence type="ECO:0000259" key="1">
    <source>
        <dbReference type="Pfam" id="PF00534"/>
    </source>
</evidence>
<dbReference type="PANTHER" id="PTHR45947:SF13">
    <property type="entry name" value="TRANSFERASE"/>
    <property type="match status" value="1"/>
</dbReference>
<feature type="domain" description="Glycosyltransferase subfamily 4-like N-terminal" evidence="2">
    <location>
        <begin position="57"/>
        <end position="256"/>
    </location>
</feature>
<dbReference type="AlphaFoldDB" id="A0A4R4D9K8"/>
<dbReference type="Pfam" id="PF00534">
    <property type="entry name" value="Glycos_transf_1"/>
    <property type="match status" value="1"/>
</dbReference>
<feature type="domain" description="Glycosyl transferase family 1" evidence="1">
    <location>
        <begin position="263"/>
        <end position="425"/>
    </location>
</feature>
<gene>
    <name evidence="3" type="ORF">EXY23_19545</name>
</gene>
<dbReference type="PANTHER" id="PTHR45947">
    <property type="entry name" value="SULFOQUINOVOSYL TRANSFERASE SQD2"/>
    <property type="match status" value="1"/>
</dbReference>
<dbReference type="OrthoDB" id="9807414at2"/>
<evidence type="ECO:0000259" key="2">
    <source>
        <dbReference type="Pfam" id="PF13439"/>
    </source>
</evidence>
<dbReference type="InterPro" id="IPR028098">
    <property type="entry name" value="Glyco_trans_4-like_N"/>
</dbReference>
<dbReference type="Proteomes" id="UP000295023">
    <property type="component" value="Unassembled WGS sequence"/>
</dbReference>
<dbReference type="InterPro" id="IPR050194">
    <property type="entry name" value="Glycosyltransferase_grp1"/>
</dbReference>
<dbReference type="Gene3D" id="3.40.50.2000">
    <property type="entry name" value="Glycogen Phosphorylase B"/>
    <property type="match status" value="2"/>
</dbReference>
<evidence type="ECO:0000313" key="3">
    <source>
        <dbReference type="EMBL" id="TCZ56589.1"/>
    </source>
</evidence>
<dbReference type="InterPro" id="IPR001296">
    <property type="entry name" value="Glyco_trans_1"/>
</dbReference>
<dbReference type="GO" id="GO:0016757">
    <property type="term" value="F:glycosyltransferase activity"/>
    <property type="evidence" value="ECO:0007669"/>
    <property type="project" value="InterPro"/>
</dbReference>
<sequence>MTRTRFQEGTAMIRDALRGRTKRREPKSAELRSLPAPERRPLRVLVMSHMDPRVSRGGAEIAAFQLYEYLKAQPGVTAWFLAAGPGKIGERLGVRLIQPFGPDDYAYVGHGFDHFIHSNSDPEFPPEFITLLRDLKPDVVHLHHYTNFGMEALLQIRRALPNVRIVLTLHEYLAICNHFGQMVKRPSFALCDRASPRDCHKCFPEISEQDFFLRELFMKRFLRLVDHFVSPSQFLIDRYAAWGLPADRLTMIENGMPAREERERPNQQPSFENGLVVGFFGQISKLKGINVLLDAAEMLHAQGVSNVRIDVHGDHSGQPEPFRKDFEARLAKAPPNFSFRGAYENRRVDALMRSVHAVLVPSIWWENSPLVIQEALLNRRPVICSDIGGMAEKVRFGLDGFHFQAGSAFSLANLLRSLANDPQRLLALQQTMAVPPTVNETGAAVLDLYAETLRRTRSETENREMAA</sequence>
<name>A0A4R4D9K8_9PROT</name>
<accession>A0A4R4D9K8</accession>
<keyword evidence="4" id="KW-1185">Reference proteome</keyword>
<organism evidence="3 4">
    <name type="scientific">Roseicella aquatilis</name>
    <dbReference type="NCBI Taxonomy" id="2527868"/>
    <lineage>
        <taxon>Bacteria</taxon>
        <taxon>Pseudomonadati</taxon>
        <taxon>Pseudomonadota</taxon>
        <taxon>Alphaproteobacteria</taxon>
        <taxon>Acetobacterales</taxon>
        <taxon>Roseomonadaceae</taxon>
        <taxon>Roseicella</taxon>
    </lineage>
</organism>
<dbReference type="Pfam" id="PF13439">
    <property type="entry name" value="Glyco_transf_4"/>
    <property type="match status" value="1"/>
</dbReference>